<dbReference type="STRING" id="1520.LF65_01433"/>
<evidence type="ECO:0000259" key="2">
    <source>
        <dbReference type="Pfam" id="PF23750"/>
    </source>
</evidence>
<feature type="domain" description="Anti-sigma factor RsgI-like middle" evidence="2">
    <location>
        <begin position="96"/>
        <end position="230"/>
    </location>
</feature>
<feature type="compositionally biased region" description="Low complexity" evidence="1">
    <location>
        <begin position="294"/>
        <end position="305"/>
    </location>
</feature>
<proteinExistence type="predicted"/>
<accession>A0A0B5QAR7</accession>
<evidence type="ECO:0000313" key="4">
    <source>
        <dbReference type="Proteomes" id="UP000031866"/>
    </source>
</evidence>
<sequence>MENKLVEKLDDLNINDTNLLLSKDINLSLDDITIKRIEKLVSQKTGYYKSNNTFKEKMNYILGGIYMKRKIALVLSVVALSSLGGGVYAHAKTTPVAYVSVDINPSIELSVNTFDQVISAEAYNEDGKKVLEDTNLVNSDVDDAVKNIITNAVSDGYIKEDGTSAVEITTATDKDNVATKLDESLKQIADKSLEENNIEATVETQNVALARRDEARTLGITPGKLNLIQKLQELDPTISVEDYKSSSVKDIQKKTKELKKINNNEETTVKDDANTGGNIESDANQDAVTEDKISNSSSKSNGNGSVKKEENSDSSSKREENATAVEKSKDNSAKTQKQSDNGNSNSQNGNKDKNKNN</sequence>
<gene>
    <name evidence="3" type="ORF">LF65_01433</name>
</gene>
<organism evidence="3 4">
    <name type="scientific">Clostridium beijerinckii</name>
    <name type="common">Clostridium MP</name>
    <dbReference type="NCBI Taxonomy" id="1520"/>
    <lineage>
        <taxon>Bacteria</taxon>
        <taxon>Bacillati</taxon>
        <taxon>Bacillota</taxon>
        <taxon>Clostridia</taxon>
        <taxon>Eubacteriales</taxon>
        <taxon>Clostridiaceae</taxon>
        <taxon>Clostridium</taxon>
    </lineage>
</organism>
<dbReference type="KEGG" id="cbei:LF65_01433"/>
<dbReference type="AlphaFoldDB" id="A0A0B5QAR7"/>
<dbReference type="Pfam" id="PF23750">
    <property type="entry name" value="RsgI_M"/>
    <property type="match status" value="1"/>
</dbReference>
<dbReference type="EMBL" id="CP010086">
    <property type="protein sequence ID" value="AJG98045.1"/>
    <property type="molecule type" value="Genomic_DNA"/>
</dbReference>
<feature type="compositionally biased region" description="Basic and acidic residues" evidence="1">
    <location>
        <begin position="306"/>
        <end position="332"/>
    </location>
</feature>
<dbReference type="Proteomes" id="UP000031866">
    <property type="component" value="Chromosome"/>
</dbReference>
<feature type="region of interest" description="Disordered" evidence="1">
    <location>
        <begin position="265"/>
        <end position="357"/>
    </location>
</feature>
<name>A0A0B5QAR7_CLOBE</name>
<dbReference type="InterPro" id="IPR055431">
    <property type="entry name" value="RsgI_M"/>
</dbReference>
<evidence type="ECO:0000256" key="1">
    <source>
        <dbReference type="SAM" id="MobiDB-lite"/>
    </source>
</evidence>
<evidence type="ECO:0000313" key="3">
    <source>
        <dbReference type="EMBL" id="AJG98045.1"/>
    </source>
</evidence>
<feature type="compositionally biased region" description="Polar residues" evidence="1">
    <location>
        <begin position="275"/>
        <end position="287"/>
    </location>
</feature>
<dbReference type="OrthoDB" id="9800626at2"/>
<feature type="compositionally biased region" description="Low complexity" evidence="1">
    <location>
        <begin position="336"/>
        <end position="349"/>
    </location>
</feature>
<dbReference type="RefSeq" id="WP_041895151.1">
    <property type="nucleotide sequence ID" value="NZ_CP010086.2"/>
</dbReference>
<reference evidence="4" key="1">
    <citation type="submission" date="2014-12" db="EMBL/GenBank/DDBJ databases">
        <title>Genome sequence of Clostridium beijerinckii strain 59B.</title>
        <authorList>
            <person name="Little G.T."/>
            <person name="Minton N.P."/>
        </authorList>
    </citation>
    <scope>NUCLEOTIDE SEQUENCE [LARGE SCALE GENOMIC DNA]</scope>
    <source>
        <strain evidence="4">59B</strain>
    </source>
</reference>
<protein>
    <recommendedName>
        <fullName evidence="2">Anti-sigma factor RsgI-like middle domain-containing protein</fullName>
    </recommendedName>
</protein>